<dbReference type="Proteomes" id="UP001178148">
    <property type="component" value="Unassembled WGS sequence"/>
</dbReference>
<organism evidence="1 2">
    <name type="scientific">Candidatus Endonucleibacter bathymodioli</name>
    <dbReference type="NCBI Taxonomy" id="539814"/>
    <lineage>
        <taxon>Bacteria</taxon>
        <taxon>Pseudomonadati</taxon>
        <taxon>Pseudomonadota</taxon>
        <taxon>Gammaproteobacteria</taxon>
        <taxon>Oceanospirillales</taxon>
        <taxon>Endozoicomonadaceae</taxon>
        <taxon>Candidatus Endonucleibacter</taxon>
    </lineage>
</organism>
<sequence>MSFGFTKARYQGLAKNDRYLAMPFALEHIVRTEQMLKTWDQCACCREIACIHRKTNEKIGHNARFGSALEHQKVGPDGNRKSTYSFKEHINIDKDVLLKLWSLPQTAFMTQTHSPTYSAERNHTFMPKCN</sequence>
<dbReference type="AlphaFoldDB" id="A0AA90SXR8"/>
<reference evidence="1 2" key="1">
    <citation type="journal article" date="2023" name="bioRxiv">
        <title>An intranuclear bacterial parasite of deep-sea mussels expresses apoptosis inhibitors acquired from its host.</title>
        <authorList>
            <person name="Gonzalez Porras M.A."/>
            <person name="Assie A."/>
            <person name="Tietjen M."/>
            <person name="Violette M."/>
            <person name="Kleiner M."/>
            <person name="Gruber-Vodicka H."/>
            <person name="Dubilier N."/>
            <person name="Leisch N."/>
        </authorList>
    </citation>
    <scope>NUCLEOTIDE SEQUENCE [LARGE SCALE GENOMIC DNA]</scope>
    <source>
        <strain evidence="1">IAP13</strain>
    </source>
</reference>
<gene>
    <name evidence="1" type="ORF">QS748_06545</name>
</gene>
<accession>A0AA90SXR8</accession>
<keyword evidence="2" id="KW-1185">Reference proteome</keyword>
<proteinExistence type="predicted"/>
<evidence type="ECO:0000313" key="2">
    <source>
        <dbReference type="Proteomes" id="UP001178148"/>
    </source>
</evidence>
<name>A0AA90SXR8_9GAMM</name>
<evidence type="ECO:0000313" key="1">
    <source>
        <dbReference type="EMBL" id="MDP0588853.1"/>
    </source>
</evidence>
<protein>
    <submittedName>
        <fullName evidence="1">Uncharacterized protein</fullName>
    </submittedName>
</protein>
<dbReference type="EMBL" id="JASXSV010000007">
    <property type="protein sequence ID" value="MDP0588853.1"/>
    <property type="molecule type" value="Genomic_DNA"/>
</dbReference>
<comment type="caution">
    <text evidence="1">The sequence shown here is derived from an EMBL/GenBank/DDBJ whole genome shotgun (WGS) entry which is preliminary data.</text>
</comment>